<dbReference type="SUPFAM" id="SSF56801">
    <property type="entry name" value="Acetyl-CoA synthetase-like"/>
    <property type="match status" value="1"/>
</dbReference>
<accession>A0A439DFA0</accession>
<dbReference type="PROSITE" id="PS00455">
    <property type="entry name" value="AMP_BINDING"/>
    <property type="match status" value="1"/>
</dbReference>
<dbReference type="PANTHER" id="PTHR43439:SF2">
    <property type="entry name" value="ENZYME, PUTATIVE (JCVI)-RELATED"/>
    <property type="match status" value="1"/>
</dbReference>
<organism evidence="4 5">
    <name type="scientific">Xylaria grammica</name>
    <dbReference type="NCBI Taxonomy" id="363999"/>
    <lineage>
        <taxon>Eukaryota</taxon>
        <taxon>Fungi</taxon>
        <taxon>Dikarya</taxon>
        <taxon>Ascomycota</taxon>
        <taxon>Pezizomycotina</taxon>
        <taxon>Sordariomycetes</taxon>
        <taxon>Xylariomycetidae</taxon>
        <taxon>Xylariales</taxon>
        <taxon>Xylariaceae</taxon>
        <taxon>Xylaria</taxon>
    </lineage>
</organism>
<keyword evidence="2" id="KW-0597">Phosphoprotein</keyword>
<name>A0A439DFA0_9PEZI</name>
<reference evidence="4 5" key="1">
    <citation type="submission" date="2018-12" db="EMBL/GenBank/DDBJ databases">
        <title>Draft genome sequence of Xylaria grammica IHI A82.</title>
        <authorList>
            <person name="Buettner E."/>
            <person name="Kellner H."/>
        </authorList>
    </citation>
    <scope>NUCLEOTIDE SEQUENCE [LARGE SCALE GENOMIC DNA]</scope>
    <source>
        <strain evidence="4 5">IHI A82</strain>
    </source>
</reference>
<evidence type="ECO:0000256" key="2">
    <source>
        <dbReference type="ARBA" id="ARBA00022553"/>
    </source>
</evidence>
<keyword evidence="1" id="KW-0596">Phosphopantetheine</keyword>
<evidence type="ECO:0000313" key="4">
    <source>
        <dbReference type="EMBL" id="RWA13065.1"/>
    </source>
</evidence>
<dbReference type="InterPro" id="IPR000873">
    <property type="entry name" value="AMP-dep_synth/lig_dom"/>
</dbReference>
<gene>
    <name evidence="4" type="ORF">EKO27_g2022</name>
</gene>
<dbReference type="Pfam" id="PF00501">
    <property type="entry name" value="AMP-binding"/>
    <property type="match status" value="1"/>
</dbReference>
<keyword evidence="5" id="KW-1185">Reference proteome</keyword>
<dbReference type="InterPro" id="IPR051414">
    <property type="entry name" value="Adenylate-forming_Reductase"/>
</dbReference>
<sequence>MSQFHSPRDDIHPAFQLSHASPRRLIHLIPDELAEAVPEHPLFSFSKTEHLRDGFTDVSAKCFGNAANRAAWWLVENLGLPSSFETVAYIGSNDIRYLLFMFGIIKVGYKMLFTSPRNNLDGHPNVLEKSNCQVFLSASDSHTDIRPILERRPMRTLTAPALNELLHSPVEPYPYTKSFEDARHDPCLVLHTTGSTSLPKPIVWKNGMLATYEAWRLVPSVGNYVPTTEVYQQATCAYTSMPLFHTSGINAAITWALCLGVTLVYGDPNVPPNAAYVARMHQFAGVNATMGAPSIYGEPGSREEWLEGLKRMYYVVASGAPLSHKAGDTITRYSRVIGNLVATETANPPRLAPALEDWEYFYWHPTHSGIELRPDPDGDSALHELFIVHWDPDLEPFQGVFYAFPEPRKWSMNDLDGVIALSNGERLTPPLMGMALASCPQVISTSCPSTRSLTF</sequence>
<evidence type="ECO:0000259" key="3">
    <source>
        <dbReference type="Pfam" id="PF00501"/>
    </source>
</evidence>
<comment type="caution">
    <text evidence="4">The sequence shown here is derived from an EMBL/GenBank/DDBJ whole genome shotgun (WGS) entry which is preliminary data.</text>
</comment>
<dbReference type="InterPro" id="IPR042099">
    <property type="entry name" value="ANL_N_sf"/>
</dbReference>
<dbReference type="PANTHER" id="PTHR43439">
    <property type="entry name" value="PHENYLACETATE-COENZYME A LIGASE"/>
    <property type="match status" value="1"/>
</dbReference>
<evidence type="ECO:0000256" key="1">
    <source>
        <dbReference type="ARBA" id="ARBA00022450"/>
    </source>
</evidence>
<dbReference type="Gene3D" id="3.40.50.12780">
    <property type="entry name" value="N-terminal domain of ligase-like"/>
    <property type="match status" value="1"/>
</dbReference>
<dbReference type="STRING" id="363999.A0A439DFA0"/>
<proteinExistence type="predicted"/>
<dbReference type="Proteomes" id="UP000286045">
    <property type="component" value="Unassembled WGS sequence"/>
</dbReference>
<dbReference type="AlphaFoldDB" id="A0A439DFA0"/>
<evidence type="ECO:0000313" key="5">
    <source>
        <dbReference type="Proteomes" id="UP000286045"/>
    </source>
</evidence>
<protein>
    <recommendedName>
        <fullName evidence="3">AMP-dependent synthetase/ligase domain-containing protein</fullName>
    </recommendedName>
</protein>
<dbReference type="InterPro" id="IPR020845">
    <property type="entry name" value="AMP-binding_CS"/>
</dbReference>
<feature type="domain" description="AMP-dependent synthetase/ligase" evidence="3">
    <location>
        <begin position="53"/>
        <end position="329"/>
    </location>
</feature>
<dbReference type="EMBL" id="RYZI01000035">
    <property type="protein sequence ID" value="RWA13065.1"/>
    <property type="molecule type" value="Genomic_DNA"/>
</dbReference>